<evidence type="ECO:0000256" key="5">
    <source>
        <dbReference type="ARBA" id="ARBA00022692"/>
    </source>
</evidence>
<evidence type="ECO:0000259" key="9">
    <source>
        <dbReference type="Pfam" id="PF02366"/>
    </source>
</evidence>
<evidence type="ECO:0000256" key="7">
    <source>
        <dbReference type="ARBA" id="ARBA00023136"/>
    </source>
</evidence>
<evidence type="ECO:0000256" key="8">
    <source>
        <dbReference type="SAM" id="Phobius"/>
    </source>
</evidence>
<keyword evidence="2" id="KW-1003">Cell membrane</keyword>
<dbReference type="InterPro" id="IPR003342">
    <property type="entry name" value="ArnT-like_N"/>
</dbReference>
<comment type="subcellular location">
    <subcellularLocation>
        <location evidence="1">Cell membrane</location>
        <topology evidence="1">Multi-pass membrane protein</topology>
    </subcellularLocation>
</comment>
<evidence type="ECO:0000256" key="2">
    <source>
        <dbReference type="ARBA" id="ARBA00022475"/>
    </source>
</evidence>
<feature type="transmembrane region" description="Helical" evidence="8">
    <location>
        <begin position="112"/>
        <end position="130"/>
    </location>
</feature>
<dbReference type="PANTHER" id="PTHR33908:SF11">
    <property type="entry name" value="MEMBRANE PROTEIN"/>
    <property type="match status" value="1"/>
</dbReference>
<accession>A0A0G1GGQ8</accession>
<dbReference type="PANTHER" id="PTHR33908">
    <property type="entry name" value="MANNOSYLTRANSFERASE YKCB-RELATED"/>
    <property type="match status" value="1"/>
</dbReference>
<evidence type="ECO:0000256" key="6">
    <source>
        <dbReference type="ARBA" id="ARBA00022989"/>
    </source>
</evidence>
<evidence type="ECO:0000313" key="11">
    <source>
        <dbReference type="Proteomes" id="UP000034894"/>
    </source>
</evidence>
<evidence type="ECO:0000313" key="10">
    <source>
        <dbReference type="EMBL" id="KKS97993.1"/>
    </source>
</evidence>
<dbReference type="GO" id="GO:0000030">
    <property type="term" value="F:mannosyltransferase activity"/>
    <property type="evidence" value="ECO:0007669"/>
    <property type="project" value="InterPro"/>
</dbReference>
<dbReference type="EMBL" id="LCFP01000004">
    <property type="protein sequence ID" value="KKS97993.1"/>
    <property type="molecule type" value="Genomic_DNA"/>
</dbReference>
<feature type="transmembrane region" description="Helical" evidence="8">
    <location>
        <begin position="53"/>
        <end position="73"/>
    </location>
</feature>
<keyword evidence="4" id="KW-0808">Transferase</keyword>
<evidence type="ECO:0000256" key="1">
    <source>
        <dbReference type="ARBA" id="ARBA00004651"/>
    </source>
</evidence>
<keyword evidence="3" id="KW-0328">Glycosyltransferase</keyword>
<keyword evidence="6 8" id="KW-1133">Transmembrane helix</keyword>
<feature type="transmembrane region" description="Helical" evidence="8">
    <location>
        <begin position="256"/>
        <end position="275"/>
    </location>
</feature>
<dbReference type="STRING" id="1618443.UV73_C0004G0135"/>
<dbReference type="Pfam" id="PF02366">
    <property type="entry name" value="PMT"/>
    <property type="match status" value="1"/>
</dbReference>
<keyword evidence="5 8" id="KW-0812">Transmembrane</keyword>
<dbReference type="InterPro" id="IPR050297">
    <property type="entry name" value="LipidA_mod_glycosyltrf_83"/>
</dbReference>
<keyword evidence="7 8" id="KW-0472">Membrane</keyword>
<evidence type="ECO:0000256" key="3">
    <source>
        <dbReference type="ARBA" id="ARBA00022676"/>
    </source>
</evidence>
<dbReference type="AlphaFoldDB" id="A0A0G1GGQ8"/>
<feature type="transmembrane region" description="Helical" evidence="8">
    <location>
        <begin position="282"/>
        <end position="298"/>
    </location>
</feature>
<dbReference type="GO" id="GO:0006493">
    <property type="term" value="P:protein O-linked glycosylation"/>
    <property type="evidence" value="ECO:0007669"/>
    <property type="project" value="InterPro"/>
</dbReference>
<dbReference type="Proteomes" id="UP000034894">
    <property type="component" value="Unassembled WGS sequence"/>
</dbReference>
<dbReference type="GO" id="GO:0005886">
    <property type="term" value="C:plasma membrane"/>
    <property type="evidence" value="ECO:0007669"/>
    <property type="project" value="UniProtKB-SubCell"/>
</dbReference>
<protein>
    <recommendedName>
        <fullName evidence="9">ArnT-like N-terminal domain-containing protein</fullName>
    </recommendedName>
</protein>
<name>A0A0G1GGQ8_9BACT</name>
<feature type="transmembrane region" description="Helical" evidence="8">
    <location>
        <begin position="210"/>
        <end position="229"/>
    </location>
</feature>
<comment type="caution">
    <text evidence="10">The sequence shown here is derived from an EMBL/GenBank/DDBJ whole genome shotgun (WGS) entry which is preliminary data.</text>
</comment>
<organism evidence="10 11">
    <name type="scientific">Candidatus Gottesmanbacteria bacterium GW2011_GWA2_43_14</name>
    <dbReference type="NCBI Taxonomy" id="1618443"/>
    <lineage>
        <taxon>Bacteria</taxon>
        <taxon>Candidatus Gottesmaniibacteriota</taxon>
    </lineage>
</organism>
<proteinExistence type="predicted"/>
<sequence>MKVFISPIFVVLIYAFLLRIYNLNYNSPFLDEAQYLILGRKVLVGHWQESNPFAWVGGMPLFYPTLSAVFGFWGITGSRLLNALLGTISVYLLYLIVRYLKLSNNDQDNETSAIIAASFLAVLAVPLYLSRLAIYDMLSFTLLLAGLVLLLKSLKSEKQKDWRKENWYFGAAVFIAASYLAKYISFIIFPVVALAAFWQAKINGNHEVRLYLKYFLLPLSTIVIGYALWQYPALIHFQEEQISKATSHSVVILKSFYSYSLPVLLPAAIGALLLFFKSSRTALVLIILALTPLAVHLATNNSAASGQHSYLTVIFLLPLASYGLQSFIGRWPRFGNLLLGLLFIATFFYSYSQLLKLERAWPNTDKAMDFLKTRTSDHEKILSSQDDVTLLALPNFRDENITGIFDFKYKNLTGSQAYSLALSENFFDFVLLDDHAHGTIESTVLNSITFHYRPIYNEEPFTIYHKSAIAQG</sequence>
<dbReference type="GO" id="GO:0016763">
    <property type="term" value="F:pentosyltransferase activity"/>
    <property type="evidence" value="ECO:0007669"/>
    <property type="project" value="TreeGrafter"/>
</dbReference>
<gene>
    <name evidence="10" type="ORF">UV73_C0004G0135</name>
</gene>
<feature type="domain" description="ArnT-like N-terminal" evidence="9">
    <location>
        <begin position="76"/>
        <end position="238"/>
    </location>
</feature>
<feature type="transmembrane region" description="Helical" evidence="8">
    <location>
        <begin position="310"/>
        <end position="327"/>
    </location>
</feature>
<feature type="transmembrane region" description="Helical" evidence="8">
    <location>
        <begin position="167"/>
        <end position="198"/>
    </location>
</feature>
<feature type="transmembrane region" description="Helical" evidence="8">
    <location>
        <begin position="137"/>
        <end position="155"/>
    </location>
</feature>
<feature type="transmembrane region" description="Helical" evidence="8">
    <location>
        <begin position="334"/>
        <end position="351"/>
    </location>
</feature>
<feature type="transmembrane region" description="Helical" evidence="8">
    <location>
        <begin position="80"/>
        <end position="100"/>
    </location>
</feature>
<reference evidence="10 11" key="1">
    <citation type="journal article" date="2015" name="Nature">
        <title>rRNA introns, odd ribosomes, and small enigmatic genomes across a large radiation of phyla.</title>
        <authorList>
            <person name="Brown C.T."/>
            <person name="Hug L.A."/>
            <person name="Thomas B.C."/>
            <person name="Sharon I."/>
            <person name="Castelle C.J."/>
            <person name="Singh A."/>
            <person name="Wilkins M.J."/>
            <person name="Williams K.H."/>
            <person name="Banfield J.F."/>
        </authorList>
    </citation>
    <scope>NUCLEOTIDE SEQUENCE [LARGE SCALE GENOMIC DNA]</scope>
</reference>
<dbReference type="GO" id="GO:0009103">
    <property type="term" value="P:lipopolysaccharide biosynthetic process"/>
    <property type="evidence" value="ECO:0007669"/>
    <property type="project" value="UniProtKB-ARBA"/>
</dbReference>
<evidence type="ECO:0000256" key="4">
    <source>
        <dbReference type="ARBA" id="ARBA00022679"/>
    </source>
</evidence>